<protein>
    <submittedName>
        <fullName evidence="1">Uncharacterized protein</fullName>
    </submittedName>
</protein>
<proteinExistence type="predicted"/>
<evidence type="ECO:0000313" key="1">
    <source>
        <dbReference type="EMBL" id="TYR30830.1"/>
    </source>
</evidence>
<dbReference type="Proteomes" id="UP000322362">
    <property type="component" value="Unassembled WGS sequence"/>
</dbReference>
<name>A0A5D4GWC1_9SPHI</name>
<sequence length="181" mass="20289">MKNIIMTIFLSVWALCCLGQKMLNGVSLASKLLEEVPSTKLSVVQASLDSKKKAAGLPVTSKLVSNERTKIYRLNGSEDVVRMISLTHRESLNNWESEVGTFIETFAPKDGGMERYVETIKGDDFEAVSFFTKSSFRGKDSYALYRNKAKGIALFIVYMTNASDDVRIANMRNIIKDLKIE</sequence>
<keyword evidence="2" id="KW-1185">Reference proteome</keyword>
<evidence type="ECO:0000313" key="2">
    <source>
        <dbReference type="Proteomes" id="UP000322362"/>
    </source>
</evidence>
<dbReference type="AlphaFoldDB" id="A0A5D4GWC1"/>
<organism evidence="1 2">
    <name type="scientific">Sphingobacterium phlebotomi</name>
    <dbReference type="NCBI Taxonomy" id="2605433"/>
    <lineage>
        <taxon>Bacteria</taxon>
        <taxon>Pseudomonadati</taxon>
        <taxon>Bacteroidota</taxon>
        <taxon>Sphingobacteriia</taxon>
        <taxon>Sphingobacteriales</taxon>
        <taxon>Sphingobacteriaceae</taxon>
        <taxon>Sphingobacterium</taxon>
    </lineage>
</organism>
<dbReference type="EMBL" id="VTAV01000031">
    <property type="protein sequence ID" value="TYR30830.1"/>
    <property type="molecule type" value="Genomic_DNA"/>
</dbReference>
<gene>
    <name evidence="1" type="ORF">FXV77_21655</name>
</gene>
<comment type="caution">
    <text evidence="1">The sequence shown here is derived from an EMBL/GenBank/DDBJ whole genome shotgun (WGS) entry which is preliminary data.</text>
</comment>
<accession>A0A5D4GWC1</accession>
<reference evidence="1 2" key="1">
    <citation type="submission" date="2019-08" db="EMBL/GenBank/DDBJ databases">
        <title>Phlebobacter frassis gen. nov. sp. nov., a new member of family Sphingobacteriaceae isolated from sand fly rearing media.</title>
        <authorList>
            <person name="Kakumanu M.L."/>
            <person name="Marayati B.F."/>
            <person name="Wada-Katsumata A."/>
            <person name="Wasserberg G."/>
            <person name="Schal C."/>
            <person name="Apperson C.S."/>
            <person name="Ponnusamy L."/>
        </authorList>
    </citation>
    <scope>NUCLEOTIDE SEQUENCE [LARGE SCALE GENOMIC DNA]</scope>
    <source>
        <strain evidence="1 2">SSI9</strain>
    </source>
</reference>
<dbReference type="RefSeq" id="WP_148921334.1">
    <property type="nucleotide sequence ID" value="NZ_VTAV01000031.1"/>
</dbReference>